<dbReference type="SMR" id="A0A8T3BK41"/>
<dbReference type="EMBL" id="JAGYWB010000008">
    <property type="protein sequence ID" value="KAI0513508.1"/>
    <property type="molecule type" value="Genomic_DNA"/>
</dbReference>
<dbReference type="Proteomes" id="UP000829196">
    <property type="component" value="Unassembled WGS sequence"/>
</dbReference>
<gene>
    <name evidence="1" type="ORF">KFK09_009532</name>
</gene>
<proteinExistence type="predicted"/>
<accession>A0A8T3BK41</accession>
<name>A0A8T3BK41_DENNO</name>
<dbReference type="AlphaFoldDB" id="A0A8T3BK41"/>
<evidence type="ECO:0000313" key="1">
    <source>
        <dbReference type="EMBL" id="KAI0513508.1"/>
    </source>
</evidence>
<evidence type="ECO:0000313" key="2">
    <source>
        <dbReference type="Proteomes" id="UP000829196"/>
    </source>
</evidence>
<keyword evidence="2" id="KW-1185">Reference proteome</keyword>
<reference evidence="1" key="1">
    <citation type="journal article" date="2022" name="Front. Genet.">
        <title>Chromosome-Scale Assembly of the Dendrobium nobile Genome Provides Insights Into the Molecular Mechanism of the Biosynthesis of the Medicinal Active Ingredient of Dendrobium.</title>
        <authorList>
            <person name="Xu Q."/>
            <person name="Niu S.-C."/>
            <person name="Li K.-L."/>
            <person name="Zheng P.-J."/>
            <person name="Zhang X.-J."/>
            <person name="Jia Y."/>
            <person name="Liu Y."/>
            <person name="Niu Y.-X."/>
            <person name="Yu L.-H."/>
            <person name="Chen D.-F."/>
            <person name="Zhang G.-Q."/>
        </authorList>
    </citation>
    <scope>NUCLEOTIDE SEQUENCE</scope>
    <source>
        <tissue evidence="1">Leaf</tissue>
    </source>
</reference>
<protein>
    <submittedName>
        <fullName evidence="1">Uncharacterized protein</fullName>
    </submittedName>
</protein>
<sequence>MEDSNTLPENYIQENDEVRIEDNVVEGLDASDDACDDGSVVIKKRRRMTSKEYSKE</sequence>
<comment type="caution">
    <text evidence="1">The sequence shown here is derived from an EMBL/GenBank/DDBJ whole genome shotgun (WGS) entry which is preliminary data.</text>
</comment>
<organism evidence="1 2">
    <name type="scientific">Dendrobium nobile</name>
    <name type="common">Orchid</name>
    <dbReference type="NCBI Taxonomy" id="94219"/>
    <lineage>
        <taxon>Eukaryota</taxon>
        <taxon>Viridiplantae</taxon>
        <taxon>Streptophyta</taxon>
        <taxon>Embryophyta</taxon>
        <taxon>Tracheophyta</taxon>
        <taxon>Spermatophyta</taxon>
        <taxon>Magnoliopsida</taxon>
        <taxon>Liliopsida</taxon>
        <taxon>Asparagales</taxon>
        <taxon>Orchidaceae</taxon>
        <taxon>Epidendroideae</taxon>
        <taxon>Malaxideae</taxon>
        <taxon>Dendrobiinae</taxon>
        <taxon>Dendrobium</taxon>
    </lineage>
</organism>